<reference evidence="2" key="1">
    <citation type="submission" date="2023-06" db="EMBL/GenBank/DDBJ databases">
        <title>Genome-scale phylogeny and comparative genomics of the fungal order Sordariales.</title>
        <authorList>
            <consortium name="Lawrence Berkeley National Laboratory"/>
            <person name="Hensen N."/>
            <person name="Bonometti L."/>
            <person name="Westerberg I."/>
            <person name="Brannstrom I.O."/>
            <person name="Guillou S."/>
            <person name="Cros-Aarteil S."/>
            <person name="Calhoun S."/>
            <person name="Haridas S."/>
            <person name="Kuo A."/>
            <person name="Mondo S."/>
            <person name="Pangilinan J."/>
            <person name="Riley R."/>
            <person name="LaButti K."/>
            <person name="Andreopoulos B."/>
            <person name="Lipzen A."/>
            <person name="Chen C."/>
            <person name="Yanf M."/>
            <person name="Daum C."/>
            <person name="Ng V."/>
            <person name="Clum A."/>
            <person name="Steindorff A."/>
            <person name="Ohm R."/>
            <person name="Martin F."/>
            <person name="Silar P."/>
            <person name="Natvig D."/>
            <person name="Lalanne C."/>
            <person name="Gautier V."/>
            <person name="Ament-velasquez S.L."/>
            <person name="Kruys A."/>
            <person name="Hutchinson M.I."/>
            <person name="Powell A.J."/>
            <person name="Barry K."/>
            <person name="Miller A.N."/>
            <person name="Grigoriev I.V."/>
            <person name="Debuchy R."/>
            <person name="Gladieux P."/>
            <person name="Thoren M.H."/>
            <person name="Johannesson H."/>
        </authorList>
    </citation>
    <scope>NUCLEOTIDE SEQUENCE</scope>
    <source>
        <strain evidence="2">SMH2392-1A</strain>
    </source>
</reference>
<keyword evidence="3" id="KW-1185">Reference proteome</keyword>
<dbReference type="GeneID" id="85330121"/>
<evidence type="ECO:0000313" key="3">
    <source>
        <dbReference type="Proteomes" id="UP001172101"/>
    </source>
</evidence>
<feature type="domain" description="DUF6594" evidence="1">
    <location>
        <begin position="16"/>
        <end position="166"/>
    </location>
</feature>
<dbReference type="AlphaFoldDB" id="A0AA40A0G0"/>
<dbReference type="RefSeq" id="XP_060292120.1">
    <property type="nucleotide sequence ID" value="XM_060446851.1"/>
</dbReference>
<proteinExistence type="predicted"/>
<dbReference type="Proteomes" id="UP001172101">
    <property type="component" value="Unassembled WGS sequence"/>
</dbReference>
<dbReference type="PANTHER" id="PTHR34502:SF5">
    <property type="entry name" value="DUF6594 DOMAIN-CONTAINING PROTEIN"/>
    <property type="match status" value="1"/>
</dbReference>
<protein>
    <recommendedName>
        <fullName evidence="1">DUF6594 domain-containing protein</fullName>
    </recommendedName>
</protein>
<dbReference type="InterPro" id="IPR046529">
    <property type="entry name" value="DUF6594"/>
</dbReference>
<name>A0AA40A0G0_9PEZI</name>
<organism evidence="2 3">
    <name type="scientific">Lasiosphaeria miniovina</name>
    <dbReference type="NCBI Taxonomy" id="1954250"/>
    <lineage>
        <taxon>Eukaryota</taxon>
        <taxon>Fungi</taxon>
        <taxon>Dikarya</taxon>
        <taxon>Ascomycota</taxon>
        <taxon>Pezizomycotina</taxon>
        <taxon>Sordariomycetes</taxon>
        <taxon>Sordariomycetidae</taxon>
        <taxon>Sordariales</taxon>
        <taxon>Lasiosphaeriaceae</taxon>
        <taxon>Lasiosphaeria</taxon>
    </lineage>
</organism>
<evidence type="ECO:0000259" key="1">
    <source>
        <dbReference type="Pfam" id="PF20237"/>
    </source>
</evidence>
<gene>
    <name evidence="2" type="ORF">B0T26DRAFT_790743</name>
</gene>
<comment type="caution">
    <text evidence="2">The sequence shown here is derived from an EMBL/GenBank/DDBJ whole genome shotgun (WGS) entry which is preliminary data.</text>
</comment>
<evidence type="ECO:0000313" key="2">
    <source>
        <dbReference type="EMBL" id="KAK0707026.1"/>
    </source>
</evidence>
<sequence>MLHRLPPKDRGVPPGYPSLAAFLGSDRDFAMFRSFRRLHARVLLHKQDELAQLEQRLDGLDDTESKTSPYSLTTNRCQDAKAAERAALLGEVEEKLGEYNSLLASFLKNLERPEPEGDQVKSVANWMDGKKPLVRAESGFLGDWSDLRRARPPLEKGGLEVFLARCAASSRLRSIFKNAR</sequence>
<dbReference type="PANTHER" id="PTHR34502">
    <property type="entry name" value="DUF6594 DOMAIN-CONTAINING PROTEIN-RELATED"/>
    <property type="match status" value="1"/>
</dbReference>
<dbReference type="Pfam" id="PF20237">
    <property type="entry name" value="DUF6594"/>
    <property type="match status" value="1"/>
</dbReference>
<accession>A0AA40A0G0</accession>
<dbReference type="EMBL" id="JAUIRO010000007">
    <property type="protein sequence ID" value="KAK0707026.1"/>
    <property type="molecule type" value="Genomic_DNA"/>
</dbReference>